<dbReference type="AlphaFoldDB" id="A0A9J6EH47"/>
<keyword evidence="3" id="KW-1185">Reference proteome</keyword>
<dbReference type="EMBL" id="JABSTU010000004">
    <property type="protein sequence ID" value="KAH8033556.1"/>
    <property type="molecule type" value="Genomic_DNA"/>
</dbReference>
<organism evidence="2 3">
    <name type="scientific">Rhipicephalus microplus</name>
    <name type="common">Cattle tick</name>
    <name type="synonym">Boophilus microplus</name>
    <dbReference type="NCBI Taxonomy" id="6941"/>
    <lineage>
        <taxon>Eukaryota</taxon>
        <taxon>Metazoa</taxon>
        <taxon>Ecdysozoa</taxon>
        <taxon>Arthropoda</taxon>
        <taxon>Chelicerata</taxon>
        <taxon>Arachnida</taxon>
        <taxon>Acari</taxon>
        <taxon>Parasitiformes</taxon>
        <taxon>Ixodida</taxon>
        <taxon>Ixodoidea</taxon>
        <taxon>Ixodidae</taxon>
        <taxon>Rhipicephalinae</taxon>
        <taxon>Rhipicephalus</taxon>
        <taxon>Boophilus</taxon>
    </lineage>
</organism>
<comment type="caution">
    <text evidence="2">The sequence shown here is derived from an EMBL/GenBank/DDBJ whole genome shotgun (WGS) entry which is preliminary data.</text>
</comment>
<sequence length="176" mass="18846">MCNIETLSPLGFGLVAKEARGRKWVACTGVLTCALSLASLWKAVMGPSGSLASSCSALDTWPLAAGACGPASPPTFRARQRSPLLSVVRASAANFGTCAHSRRSRLQALRSLSQREDTAGCPVPSLEAHSANFLEITLLALTGNPNLRLGTVVPRHFGHRRRKEEKEEKKKKTLPE</sequence>
<reference evidence="2" key="2">
    <citation type="submission" date="2021-09" db="EMBL/GenBank/DDBJ databases">
        <authorList>
            <person name="Jia N."/>
            <person name="Wang J."/>
            <person name="Shi W."/>
            <person name="Du L."/>
            <person name="Sun Y."/>
            <person name="Zhan W."/>
            <person name="Jiang J."/>
            <person name="Wang Q."/>
            <person name="Zhang B."/>
            <person name="Ji P."/>
            <person name="Sakyi L.B."/>
            <person name="Cui X."/>
            <person name="Yuan T."/>
            <person name="Jiang B."/>
            <person name="Yang W."/>
            <person name="Lam T.T.-Y."/>
            <person name="Chang Q."/>
            <person name="Ding S."/>
            <person name="Wang X."/>
            <person name="Zhu J."/>
            <person name="Ruan X."/>
            <person name="Zhao L."/>
            <person name="Wei J."/>
            <person name="Que T."/>
            <person name="Du C."/>
            <person name="Cheng J."/>
            <person name="Dai P."/>
            <person name="Han X."/>
            <person name="Huang E."/>
            <person name="Gao Y."/>
            <person name="Liu J."/>
            <person name="Shao H."/>
            <person name="Ye R."/>
            <person name="Li L."/>
            <person name="Wei W."/>
            <person name="Wang X."/>
            <person name="Wang C."/>
            <person name="Huo Q."/>
            <person name="Li W."/>
            <person name="Guo W."/>
            <person name="Chen H."/>
            <person name="Chen S."/>
            <person name="Zhou L."/>
            <person name="Zhou L."/>
            <person name="Ni X."/>
            <person name="Tian J."/>
            <person name="Zhou Y."/>
            <person name="Sheng Y."/>
            <person name="Liu T."/>
            <person name="Pan Y."/>
            <person name="Xia L."/>
            <person name="Li J."/>
            <person name="Zhao F."/>
            <person name="Cao W."/>
        </authorList>
    </citation>
    <scope>NUCLEOTIDE SEQUENCE</scope>
    <source>
        <strain evidence="2">Rmic-2018</strain>
        <tissue evidence="2">Larvae</tissue>
    </source>
</reference>
<dbReference type="Proteomes" id="UP000821866">
    <property type="component" value="Chromosome 2"/>
</dbReference>
<proteinExistence type="predicted"/>
<feature type="compositionally biased region" description="Basic and acidic residues" evidence="1">
    <location>
        <begin position="164"/>
        <end position="176"/>
    </location>
</feature>
<name>A0A9J6EH47_RHIMP</name>
<evidence type="ECO:0000256" key="1">
    <source>
        <dbReference type="SAM" id="MobiDB-lite"/>
    </source>
</evidence>
<feature type="region of interest" description="Disordered" evidence="1">
    <location>
        <begin position="154"/>
        <end position="176"/>
    </location>
</feature>
<protein>
    <submittedName>
        <fullName evidence="2">Uncharacterized protein</fullName>
    </submittedName>
</protein>
<evidence type="ECO:0000313" key="3">
    <source>
        <dbReference type="Proteomes" id="UP000821866"/>
    </source>
</evidence>
<evidence type="ECO:0000313" key="2">
    <source>
        <dbReference type="EMBL" id="KAH8033556.1"/>
    </source>
</evidence>
<gene>
    <name evidence="2" type="ORF">HPB51_013886</name>
</gene>
<reference evidence="2" key="1">
    <citation type="journal article" date="2020" name="Cell">
        <title>Large-Scale Comparative Analyses of Tick Genomes Elucidate Their Genetic Diversity and Vector Capacities.</title>
        <authorList>
            <consortium name="Tick Genome and Microbiome Consortium (TIGMIC)"/>
            <person name="Jia N."/>
            <person name="Wang J."/>
            <person name="Shi W."/>
            <person name="Du L."/>
            <person name="Sun Y."/>
            <person name="Zhan W."/>
            <person name="Jiang J.F."/>
            <person name="Wang Q."/>
            <person name="Zhang B."/>
            <person name="Ji P."/>
            <person name="Bell-Sakyi L."/>
            <person name="Cui X.M."/>
            <person name="Yuan T.T."/>
            <person name="Jiang B.G."/>
            <person name="Yang W.F."/>
            <person name="Lam T.T."/>
            <person name="Chang Q.C."/>
            <person name="Ding S.J."/>
            <person name="Wang X.J."/>
            <person name="Zhu J.G."/>
            <person name="Ruan X.D."/>
            <person name="Zhao L."/>
            <person name="Wei J.T."/>
            <person name="Ye R.Z."/>
            <person name="Que T.C."/>
            <person name="Du C.H."/>
            <person name="Zhou Y.H."/>
            <person name="Cheng J.X."/>
            <person name="Dai P.F."/>
            <person name="Guo W.B."/>
            <person name="Han X.H."/>
            <person name="Huang E.J."/>
            <person name="Li L.F."/>
            <person name="Wei W."/>
            <person name="Gao Y.C."/>
            <person name="Liu J.Z."/>
            <person name="Shao H.Z."/>
            <person name="Wang X."/>
            <person name="Wang C.C."/>
            <person name="Yang T.C."/>
            <person name="Huo Q.B."/>
            <person name="Li W."/>
            <person name="Chen H.Y."/>
            <person name="Chen S.E."/>
            <person name="Zhou L.G."/>
            <person name="Ni X.B."/>
            <person name="Tian J.H."/>
            <person name="Sheng Y."/>
            <person name="Liu T."/>
            <person name="Pan Y.S."/>
            <person name="Xia L.Y."/>
            <person name="Li J."/>
            <person name="Zhao F."/>
            <person name="Cao W.C."/>
        </authorList>
    </citation>
    <scope>NUCLEOTIDE SEQUENCE</scope>
    <source>
        <strain evidence="2">Rmic-2018</strain>
    </source>
</reference>
<accession>A0A9J6EH47</accession>